<name>X6L849_RETFI</name>
<feature type="non-terminal residue" evidence="3">
    <location>
        <position position="148"/>
    </location>
</feature>
<dbReference type="CDD" id="cd06093">
    <property type="entry name" value="PX_domain"/>
    <property type="match status" value="1"/>
</dbReference>
<evidence type="ECO:0000259" key="2">
    <source>
        <dbReference type="Pfam" id="PF00787"/>
    </source>
</evidence>
<proteinExistence type="predicted"/>
<feature type="non-terminal residue" evidence="3">
    <location>
        <position position="1"/>
    </location>
</feature>
<dbReference type="Pfam" id="PF00787">
    <property type="entry name" value="PX"/>
    <property type="match status" value="1"/>
</dbReference>
<dbReference type="InterPro" id="IPR036871">
    <property type="entry name" value="PX_dom_sf"/>
</dbReference>
<reference evidence="3 4" key="1">
    <citation type="journal article" date="2013" name="Curr. Biol.">
        <title>The Genome of the Foraminiferan Reticulomyxa filosa.</title>
        <authorList>
            <person name="Glockner G."/>
            <person name="Hulsmann N."/>
            <person name="Schleicher M."/>
            <person name="Noegel A.A."/>
            <person name="Eichinger L."/>
            <person name="Gallinger C."/>
            <person name="Pawlowski J."/>
            <person name="Sierra R."/>
            <person name="Euteneuer U."/>
            <person name="Pillet L."/>
            <person name="Moustafa A."/>
            <person name="Platzer M."/>
            <person name="Groth M."/>
            <person name="Szafranski K."/>
            <person name="Schliwa M."/>
        </authorList>
    </citation>
    <scope>NUCLEOTIDE SEQUENCE [LARGE SCALE GENOMIC DNA]</scope>
</reference>
<gene>
    <name evidence="3" type="ORF">RFI_39884</name>
</gene>
<evidence type="ECO:0000313" key="4">
    <source>
        <dbReference type="Proteomes" id="UP000023152"/>
    </source>
</evidence>
<feature type="domain" description="PX" evidence="2">
    <location>
        <begin position="69"/>
        <end position="144"/>
    </location>
</feature>
<evidence type="ECO:0000313" key="3">
    <source>
        <dbReference type="EMBL" id="ETN97645.1"/>
    </source>
</evidence>
<evidence type="ECO:0000256" key="1">
    <source>
        <dbReference type="SAM" id="MobiDB-lite"/>
    </source>
</evidence>
<dbReference type="GO" id="GO:0035091">
    <property type="term" value="F:phosphatidylinositol binding"/>
    <property type="evidence" value="ECO:0007669"/>
    <property type="project" value="InterPro"/>
</dbReference>
<organism evidence="3 4">
    <name type="scientific">Reticulomyxa filosa</name>
    <dbReference type="NCBI Taxonomy" id="46433"/>
    <lineage>
        <taxon>Eukaryota</taxon>
        <taxon>Sar</taxon>
        <taxon>Rhizaria</taxon>
        <taxon>Retaria</taxon>
        <taxon>Foraminifera</taxon>
        <taxon>Monothalamids</taxon>
        <taxon>Reticulomyxidae</taxon>
        <taxon>Reticulomyxa</taxon>
    </lineage>
</organism>
<dbReference type="EMBL" id="ASPP01049055">
    <property type="protein sequence ID" value="ETN97645.1"/>
    <property type="molecule type" value="Genomic_DNA"/>
</dbReference>
<protein>
    <recommendedName>
        <fullName evidence="2">PX domain-containing protein</fullName>
    </recommendedName>
</protein>
<feature type="region of interest" description="Disordered" evidence="1">
    <location>
        <begin position="1"/>
        <end position="24"/>
    </location>
</feature>
<dbReference type="InterPro" id="IPR001683">
    <property type="entry name" value="PX_dom"/>
</dbReference>
<sequence>IEDVIKSVKPESKEDPQNEEKTLEDKLNDVKPLAAGAVLLSYKSAWGPDHIDHRYYDFAAWSIKPQDSVITNITYRHRQLLDFYGGLKKRVPKAGTLPFPQKKLLGKKDYEFYYNRFSTMQKYFDEISKQPEVTFDEGWLKFFKLQCS</sequence>
<dbReference type="SUPFAM" id="SSF64268">
    <property type="entry name" value="PX domain"/>
    <property type="match status" value="1"/>
</dbReference>
<keyword evidence="4" id="KW-1185">Reference proteome</keyword>
<dbReference type="Gene3D" id="3.30.1520.10">
    <property type="entry name" value="Phox-like domain"/>
    <property type="match status" value="1"/>
</dbReference>
<dbReference type="AlphaFoldDB" id="X6L849"/>
<dbReference type="Proteomes" id="UP000023152">
    <property type="component" value="Unassembled WGS sequence"/>
</dbReference>
<comment type="caution">
    <text evidence="3">The sequence shown here is derived from an EMBL/GenBank/DDBJ whole genome shotgun (WGS) entry which is preliminary data.</text>
</comment>
<accession>X6L849</accession>